<feature type="transmembrane region" description="Helical" evidence="9">
    <location>
        <begin position="285"/>
        <end position="302"/>
    </location>
</feature>
<feature type="transmembrane region" description="Helical" evidence="9">
    <location>
        <begin position="53"/>
        <end position="75"/>
    </location>
</feature>
<feature type="transmembrane region" description="Helical" evidence="9">
    <location>
        <begin position="309"/>
        <end position="334"/>
    </location>
</feature>
<evidence type="ECO:0000256" key="2">
    <source>
        <dbReference type="ARBA" id="ARBA00010992"/>
    </source>
</evidence>
<dbReference type="Proteomes" id="UP000190852">
    <property type="component" value="Unassembled WGS sequence"/>
</dbReference>
<evidence type="ECO:0000313" key="11">
    <source>
        <dbReference type="EMBL" id="SKB52324.1"/>
    </source>
</evidence>
<comment type="similarity">
    <text evidence="2">Belongs to the major facilitator superfamily. Sugar transporter (TC 2.A.1.1) family.</text>
</comment>
<proteinExistence type="inferred from homology"/>
<feature type="transmembrane region" description="Helical" evidence="9">
    <location>
        <begin position="349"/>
        <end position="370"/>
    </location>
</feature>
<dbReference type="InterPro" id="IPR036259">
    <property type="entry name" value="MFS_trans_sf"/>
</dbReference>
<evidence type="ECO:0000256" key="3">
    <source>
        <dbReference type="ARBA" id="ARBA00022448"/>
    </source>
</evidence>
<evidence type="ECO:0000256" key="7">
    <source>
        <dbReference type="ARBA" id="ARBA00022989"/>
    </source>
</evidence>
<organism evidence="11 12">
    <name type="scientific">Parabacteroides chartae</name>
    <dbReference type="NCBI Taxonomy" id="1037355"/>
    <lineage>
        <taxon>Bacteria</taxon>
        <taxon>Pseudomonadati</taxon>
        <taxon>Bacteroidota</taxon>
        <taxon>Bacteroidia</taxon>
        <taxon>Bacteroidales</taxon>
        <taxon>Tannerellaceae</taxon>
        <taxon>Parabacteroides</taxon>
    </lineage>
</organism>
<keyword evidence="6 9" id="KW-0812">Transmembrane</keyword>
<dbReference type="PANTHER" id="PTHR48020">
    <property type="entry name" value="PROTON MYO-INOSITOL COTRANSPORTER"/>
    <property type="match status" value="1"/>
</dbReference>
<dbReference type="PROSITE" id="PS00216">
    <property type="entry name" value="SUGAR_TRANSPORT_1"/>
    <property type="match status" value="1"/>
</dbReference>
<dbReference type="PROSITE" id="PS00217">
    <property type="entry name" value="SUGAR_TRANSPORT_2"/>
    <property type="match status" value="1"/>
</dbReference>
<sequence length="514" mass="57151">MRNKNYIFGITLVATLGGLLFGYDTAVISGTVESLRKFFIEPYNLPLDQANALEGFVVSSALIGCILGASFAGLLSQRYGRKPTLILAAVLFLLSAIGSAWPELFFGMPGSGDHSFMYLFVAYRIIGGVGVGLASMVSPMYIAEVAPADRRGNLVSWNQFAIIFGMLVVYFVNYWIALQGDAQWLHSIGWRWMFASEVIPAILFLIFLFLVPETPRYLVMRGKTSAASAILHKLLDRQEAEKELADIQESFKEKAPSLRPYFKFMGAWLLTFVILFAALELLGNTNALELALIFSFVISLIFPIRSFGVVIIMVGILLSAFQQFVGINVVLYYAPEIFKTMGANTDVALLQQIIVGAINLSFTVLAIFTVDRFGRRPLMIIGALVMSVAMLLLGTTFYTNSVGIGSLICMLVYTAGFAMSWGPVCWVLLAEIFPNSIRSTVMSIAVAGQWVANFLVSWTFPMLDKNQYLTDNFNHGVSYWIYGVMGLLAAFFIWKMVPETKGKTLEEMEKYWKR</sequence>
<evidence type="ECO:0000256" key="1">
    <source>
        <dbReference type="ARBA" id="ARBA00004651"/>
    </source>
</evidence>
<feature type="transmembrane region" description="Helical" evidence="9">
    <location>
        <begin position="121"/>
        <end position="142"/>
    </location>
</feature>
<comment type="subcellular location">
    <subcellularLocation>
        <location evidence="1">Cell membrane</location>
        <topology evidence="1">Multi-pass membrane protein</topology>
    </subcellularLocation>
</comment>
<protein>
    <submittedName>
        <fullName evidence="11">MFS transporter, SP family, xylose:H+ symportor</fullName>
    </submittedName>
</protein>
<evidence type="ECO:0000256" key="5">
    <source>
        <dbReference type="ARBA" id="ARBA00022597"/>
    </source>
</evidence>
<evidence type="ECO:0000256" key="4">
    <source>
        <dbReference type="ARBA" id="ARBA00022475"/>
    </source>
</evidence>
<gene>
    <name evidence="11" type="ORF">SAMN05660349_01584</name>
</gene>
<evidence type="ECO:0000313" key="12">
    <source>
        <dbReference type="Proteomes" id="UP000190852"/>
    </source>
</evidence>
<dbReference type="PRINTS" id="PR00171">
    <property type="entry name" value="SUGRTRNSPORT"/>
</dbReference>
<keyword evidence="8 9" id="KW-0472">Membrane</keyword>
<reference evidence="12" key="1">
    <citation type="submission" date="2017-02" db="EMBL/GenBank/DDBJ databases">
        <authorList>
            <person name="Varghese N."/>
            <person name="Submissions S."/>
        </authorList>
    </citation>
    <scope>NUCLEOTIDE SEQUENCE [LARGE SCALE GENOMIC DNA]</scope>
    <source>
        <strain evidence="12">DSM 24967</strain>
    </source>
</reference>
<keyword evidence="4" id="KW-1003">Cell membrane</keyword>
<evidence type="ECO:0000259" key="10">
    <source>
        <dbReference type="PROSITE" id="PS50850"/>
    </source>
</evidence>
<dbReference type="Pfam" id="PF00083">
    <property type="entry name" value="Sugar_tr"/>
    <property type="match status" value="2"/>
</dbReference>
<dbReference type="SUPFAM" id="SSF103473">
    <property type="entry name" value="MFS general substrate transporter"/>
    <property type="match status" value="1"/>
</dbReference>
<feature type="domain" description="Major facilitator superfamily (MFS) profile" evidence="10">
    <location>
        <begin position="10"/>
        <end position="501"/>
    </location>
</feature>
<dbReference type="RefSeq" id="WP_079683151.1">
    <property type="nucleotide sequence ID" value="NZ_FUYQ01000009.1"/>
</dbReference>
<dbReference type="AlphaFoldDB" id="A0A1T5BYR8"/>
<dbReference type="FunFam" id="1.20.1250.20:FF:000122">
    <property type="entry name" value="D-xylose transporter XylE"/>
    <property type="match status" value="1"/>
</dbReference>
<dbReference type="GO" id="GO:0005886">
    <property type="term" value="C:plasma membrane"/>
    <property type="evidence" value="ECO:0007669"/>
    <property type="project" value="UniProtKB-SubCell"/>
</dbReference>
<dbReference type="GO" id="GO:0022857">
    <property type="term" value="F:transmembrane transporter activity"/>
    <property type="evidence" value="ECO:0007669"/>
    <property type="project" value="InterPro"/>
</dbReference>
<evidence type="ECO:0000256" key="9">
    <source>
        <dbReference type="SAM" id="Phobius"/>
    </source>
</evidence>
<dbReference type="InterPro" id="IPR050814">
    <property type="entry name" value="Myo-inositol_Transporter"/>
</dbReference>
<feature type="transmembrane region" description="Helical" evidence="9">
    <location>
        <begin position="154"/>
        <end position="176"/>
    </location>
</feature>
<dbReference type="InterPro" id="IPR005829">
    <property type="entry name" value="Sugar_transporter_CS"/>
</dbReference>
<feature type="transmembrane region" description="Helical" evidence="9">
    <location>
        <begin position="84"/>
        <end position="101"/>
    </location>
</feature>
<dbReference type="PROSITE" id="PS50850">
    <property type="entry name" value="MFS"/>
    <property type="match status" value="1"/>
</dbReference>
<feature type="transmembrane region" description="Helical" evidence="9">
    <location>
        <begin position="404"/>
        <end position="429"/>
    </location>
</feature>
<dbReference type="FunFam" id="1.20.1250.20:FF:000098">
    <property type="entry name" value="D-xylose transporter XylE"/>
    <property type="match status" value="1"/>
</dbReference>
<dbReference type="InterPro" id="IPR003663">
    <property type="entry name" value="Sugar/inositol_transpt"/>
</dbReference>
<dbReference type="EMBL" id="FUYQ01000009">
    <property type="protein sequence ID" value="SKB52324.1"/>
    <property type="molecule type" value="Genomic_DNA"/>
</dbReference>
<dbReference type="PANTHER" id="PTHR48020:SF12">
    <property type="entry name" value="PROTON MYO-INOSITOL COTRANSPORTER"/>
    <property type="match status" value="1"/>
</dbReference>
<keyword evidence="5" id="KW-0762">Sugar transport</keyword>
<feature type="transmembrane region" description="Helical" evidence="9">
    <location>
        <begin position="188"/>
        <end position="211"/>
    </location>
</feature>
<dbReference type="NCBIfam" id="NF007484">
    <property type="entry name" value="PRK10077.1"/>
    <property type="match status" value="1"/>
</dbReference>
<keyword evidence="7 9" id="KW-1133">Transmembrane helix</keyword>
<dbReference type="InterPro" id="IPR047984">
    <property type="entry name" value="XylE-like"/>
</dbReference>
<feature type="transmembrane region" description="Helical" evidence="9">
    <location>
        <begin position="441"/>
        <end position="460"/>
    </location>
</feature>
<dbReference type="InterPro" id="IPR005828">
    <property type="entry name" value="MFS_sugar_transport-like"/>
</dbReference>
<keyword evidence="3" id="KW-0813">Transport</keyword>
<evidence type="ECO:0000256" key="6">
    <source>
        <dbReference type="ARBA" id="ARBA00022692"/>
    </source>
</evidence>
<accession>A0A1T5BYR8</accession>
<name>A0A1T5BYR8_9BACT</name>
<dbReference type="CDD" id="cd17359">
    <property type="entry name" value="MFS_XylE_like"/>
    <property type="match status" value="1"/>
</dbReference>
<feature type="transmembrane region" description="Helical" evidence="9">
    <location>
        <begin position="377"/>
        <end position="398"/>
    </location>
</feature>
<dbReference type="InterPro" id="IPR020846">
    <property type="entry name" value="MFS_dom"/>
</dbReference>
<feature type="transmembrane region" description="Helical" evidence="9">
    <location>
        <begin position="480"/>
        <end position="497"/>
    </location>
</feature>
<feature type="transmembrane region" description="Helical" evidence="9">
    <location>
        <begin position="261"/>
        <end position="279"/>
    </location>
</feature>
<keyword evidence="12" id="KW-1185">Reference proteome</keyword>
<evidence type="ECO:0000256" key="8">
    <source>
        <dbReference type="ARBA" id="ARBA00023136"/>
    </source>
</evidence>
<dbReference type="Gene3D" id="1.20.1250.20">
    <property type="entry name" value="MFS general substrate transporter like domains"/>
    <property type="match status" value="2"/>
</dbReference>